<gene>
    <name evidence="1" type="ORF">E4T82_02935</name>
</gene>
<dbReference type="EMBL" id="SPPD01000003">
    <property type="protein sequence ID" value="TFU98333.1"/>
    <property type="molecule type" value="Genomic_DNA"/>
</dbReference>
<organism evidence="1 2">
    <name type="scientific">Streptococcus cuniculi</name>
    <dbReference type="NCBI Taxonomy" id="1432788"/>
    <lineage>
        <taxon>Bacteria</taxon>
        <taxon>Bacillati</taxon>
        <taxon>Bacillota</taxon>
        <taxon>Bacilli</taxon>
        <taxon>Lactobacillales</taxon>
        <taxon>Streptococcaceae</taxon>
        <taxon>Streptococcus</taxon>
    </lineage>
</organism>
<dbReference type="Proteomes" id="UP000297253">
    <property type="component" value="Unassembled WGS sequence"/>
</dbReference>
<reference evidence="1 2" key="1">
    <citation type="submission" date="2019-03" db="EMBL/GenBank/DDBJ databases">
        <title>Diversity of the mouse oral microbiome.</title>
        <authorList>
            <person name="Joseph S."/>
            <person name="Aduse-Opoku J."/>
            <person name="Curtis M."/>
            <person name="Wade W."/>
            <person name="Hashim A."/>
        </authorList>
    </citation>
    <scope>NUCLEOTIDE SEQUENCE [LARGE SCALE GENOMIC DNA]</scope>
    <source>
        <strain evidence="1 2">WM131</strain>
    </source>
</reference>
<dbReference type="AlphaFoldDB" id="A0A4Y9JBE7"/>
<dbReference type="RefSeq" id="WP_135181409.1">
    <property type="nucleotide sequence ID" value="NZ_JADGKZ010000003.1"/>
</dbReference>
<sequence length="67" mass="7814">MKQVDNITTVISNIPEKTLICANEIFQELLLDNQLSEGNFYKVLERLVAKKQLFRMSKGIYTRPQKI</sequence>
<comment type="caution">
    <text evidence="1">The sequence shown here is derived from an EMBL/GenBank/DDBJ whole genome shotgun (WGS) entry which is preliminary data.</text>
</comment>
<dbReference type="OrthoDB" id="9802612at2"/>
<name>A0A4Y9JBE7_9STRE</name>
<protein>
    <submittedName>
        <fullName evidence="1">Uncharacterized protein</fullName>
    </submittedName>
</protein>
<accession>A0A4Y9JBE7</accession>
<evidence type="ECO:0000313" key="2">
    <source>
        <dbReference type="Proteomes" id="UP000297253"/>
    </source>
</evidence>
<evidence type="ECO:0000313" key="1">
    <source>
        <dbReference type="EMBL" id="TFU98333.1"/>
    </source>
</evidence>
<proteinExistence type="predicted"/>